<organism evidence="1 2">
    <name type="scientific">Rhynchophorus ferrugineus</name>
    <name type="common">Red palm weevil</name>
    <name type="synonym">Curculio ferrugineus</name>
    <dbReference type="NCBI Taxonomy" id="354439"/>
    <lineage>
        <taxon>Eukaryota</taxon>
        <taxon>Metazoa</taxon>
        <taxon>Ecdysozoa</taxon>
        <taxon>Arthropoda</taxon>
        <taxon>Hexapoda</taxon>
        <taxon>Insecta</taxon>
        <taxon>Pterygota</taxon>
        <taxon>Neoptera</taxon>
        <taxon>Endopterygota</taxon>
        <taxon>Coleoptera</taxon>
        <taxon>Polyphaga</taxon>
        <taxon>Cucujiformia</taxon>
        <taxon>Curculionidae</taxon>
        <taxon>Dryophthorinae</taxon>
        <taxon>Rhynchophorus</taxon>
    </lineage>
</organism>
<dbReference type="Proteomes" id="UP000625711">
    <property type="component" value="Unassembled WGS sequence"/>
</dbReference>
<name>A0A834MPN7_RHYFE</name>
<proteinExistence type="predicted"/>
<evidence type="ECO:0000313" key="1">
    <source>
        <dbReference type="EMBL" id="KAF7287744.1"/>
    </source>
</evidence>
<gene>
    <name evidence="1" type="ORF">GWI33_003380</name>
</gene>
<comment type="caution">
    <text evidence="1">The sequence shown here is derived from an EMBL/GenBank/DDBJ whole genome shotgun (WGS) entry which is preliminary data.</text>
</comment>
<sequence length="103" mass="12032">MQCCFPITSLELRYTYVICQTRFQAFAYDQVILINNRYCKNHIDMALNECWNWAADNRAAYNPEKAEALWLWGGGMIRPPTIKADSMILRMKGSVPIRGYYVQ</sequence>
<keyword evidence="2" id="KW-1185">Reference proteome</keyword>
<evidence type="ECO:0000313" key="2">
    <source>
        <dbReference type="Proteomes" id="UP000625711"/>
    </source>
</evidence>
<protein>
    <submittedName>
        <fullName evidence="1">Uncharacterized protein</fullName>
    </submittedName>
</protein>
<reference evidence="1" key="1">
    <citation type="submission" date="2020-08" db="EMBL/GenBank/DDBJ databases">
        <title>Genome sequencing and assembly of the red palm weevil Rhynchophorus ferrugineus.</title>
        <authorList>
            <person name="Dias G.B."/>
            <person name="Bergman C.M."/>
            <person name="Manee M."/>
        </authorList>
    </citation>
    <scope>NUCLEOTIDE SEQUENCE</scope>
    <source>
        <strain evidence="1">AA-2017</strain>
        <tissue evidence="1">Whole larva</tissue>
    </source>
</reference>
<dbReference type="EMBL" id="JAACXV010000003">
    <property type="protein sequence ID" value="KAF7287744.1"/>
    <property type="molecule type" value="Genomic_DNA"/>
</dbReference>
<accession>A0A834MPN7</accession>
<dbReference type="AlphaFoldDB" id="A0A834MPN7"/>